<comment type="caution">
    <text evidence="1">The sequence shown here is derived from an EMBL/GenBank/DDBJ whole genome shotgun (WGS) entry which is preliminary data.</text>
</comment>
<name>A0AAN8WME8_HALRR</name>
<keyword evidence="2" id="KW-1185">Reference proteome</keyword>
<sequence>MDDLIDYNYHHSRASPEKLLPTSHAIKVHILRAYYGTYVMTSVLSENNIELNPLLYRYDKEDELHTPYMNFRSIPEEWAVYCTCTKCTTDGCACRKSGQVCCQFCKCQGMGDGNVC</sequence>
<protein>
    <submittedName>
        <fullName evidence="1">Uncharacterized protein</fullName>
    </submittedName>
</protein>
<dbReference type="EMBL" id="JAXCGZ010019079">
    <property type="protein sequence ID" value="KAK7066656.1"/>
    <property type="molecule type" value="Genomic_DNA"/>
</dbReference>
<organism evidence="1 2">
    <name type="scientific">Halocaridina rubra</name>
    <name type="common">Hawaiian red shrimp</name>
    <dbReference type="NCBI Taxonomy" id="373956"/>
    <lineage>
        <taxon>Eukaryota</taxon>
        <taxon>Metazoa</taxon>
        <taxon>Ecdysozoa</taxon>
        <taxon>Arthropoda</taxon>
        <taxon>Crustacea</taxon>
        <taxon>Multicrustacea</taxon>
        <taxon>Malacostraca</taxon>
        <taxon>Eumalacostraca</taxon>
        <taxon>Eucarida</taxon>
        <taxon>Decapoda</taxon>
        <taxon>Pleocyemata</taxon>
        <taxon>Caridea</taxon>
        <taxon>Atyoidea</taxon>
        <taxon>Atyidae</taxon>
        <taxon>Halocaridina</taxon>
    </lineage>
</organism>
<gene>
    <name evidence="1" type="ORF">SK128_024467</name>
</gene>
<accession>A0AAN8WME8</accession>
<dbReference type="Proteomes" id="UP001381693">
    <property type="component" value="Unassembled WGS sequence"/>
</dbReference>
<feature type="non-terminal residue" evidence="1">
    <location>
        <position position="116"/>
    </location>
</feature>
<evidence type="ECO:0000313" key="2">
    <source>
        <dbReference type="Proteomes" id="UP001381693"/>
    </source>
</evidence>
<evidence type="ECO:0000313" key="1">
    <source>
        <dbReference type="EMBL" id="KAK7066656.1"/>
    </source>
</evidence>
<dbReference type="AlphaFoldDB" id="A0AAN8WME8"/>
<proteinExistence type="predicted"/>
<reference evidence="1 2" key="1">
    <citation type="submission" date="2023-11" db="EMBL/GenBank/DDBJ databases">
        <title>Halocaridina rubra genome assembly.</title>
        <authorList>
            <person name="Smith C."/>
        </authorList>
    </citation>
    <scope>NUCLEOTIDE SEQUENCE [LARGE SCALE GENOMIC DNA]</scope>
    <source>
        <strain evidence="1">EP-1</strain>
        <tissue evidence="1">Whole</tissue>
    </source>
</reference>